<keyword evidence="3" id="KW-1003">Cell membrane</keyword>
<dbReference type="GO" id="GO:0020037">
    <property type="term" value="F:heme binding"/>
    <property type="evidence" value="ECO:0007669"/>
    <property type="project" value="UniProtKB-UniRule"/>
</dbReference>
<dbReference type="InterPro" id="IPR003439">
    <property type="entry name" value="ABC_transporter-like_ATP-bd"/>
</dbReference>
<dbReference type="HAMAP" id="MF_01272">
    <property type="entry name" value="Heme_degrading_monooxygenase"/>
    <property type="match status" value="1"/>
</dbReference>
<dbReference type="PANTHER" id="PTHR42771">
    <property type="entry name" value="IRON(3+)-HYDROXAMATE IMPORT ATP-BINDING PROTEIN FHUC"/>
    <property type="match status" value="1"/>
</dbReference>
<keyword evidence="11" id="KW-0963">Cytoplasm</keyword>
<evidence type="ECO:0000256" key="5">
    <source>
        <dbReference type="ARBA" id="ARBA00022741"/>
    </source>
</evidence>
<dbReference type="GO" id="GO:0005524">
    <property type="term" value="F:ATP binding"/>
    <property type="evidence" value="ECO:0007669"/>
    <property type="project" value="UniProtKB-KW"/>
</dbReference>
<dbReference type="NCBIfam" id="NF009839">
    <property type="entry name" value="PRK13314.1"/>
    <property type="match status" value="1"/>
</dbReference>
<keyword evidence="11" id="KW-0560">Oxidoreductase</keyword>
<keyword evidence="11" id="KW-0479">Metal-binding</keyword>
<evidence type="ECO:0000256" key="1">
    <source>
        <dbReference type="ARBA" id="ARBA00004202"/>
    </source>
</evidence>
<dbReference type="GO" id="GO:0042167">
    <property type="term" value="P:heme catabolic process"/>
    <property type="evidence" value="ECO:0007669"/>
    <property type="project" value="UniProtKB-UniRule"/>
</dbReference>
<accession>A0A841SXN2</accession>
<comment type="caution">
    <text evidence="11">Lacks conserved residue(s) required for the propagation of feature annotation.</text>
</comment>
<evidence type="ECO:0000256" key="3">
    <source>
        <dbReference type="ARBA" id="ARBA00022475"/>
    </source>
</evidence>
<dbReference type="GO" id="GO:0005737">
    <property type="term" value="C:cytoplasm"/>
    <property type="evidence" value="ECO:0007669"/>
    <property type="project" value="UniProtKB-SubCell"/>
</dbReference>
<reference evidence="14 15" key="1">
    <citation type="submission" date="2020-08" db="EMBL/GenBank/DDBJ databases">
        <title>Cohnella phylogeny.</title>
        <authorList>
            <person name="Dunlap C."/>
        </authorList>
    </citation>
    <scope>NUCLEOTIDE SEQUENCE [LARGE SCALE GENOMIC DNA]</scope>
    <source>
        <strain evidence="14 15">DSM 25241</strain>
    </source>
</reference>
<dbReference type="RefSeq" id="WP_185120161.1">
    <property type="nucleotide sequence ID" value="NZ_JACJVQ010000008.1"/>
</dbReference>
<proteinExistence type="inferred from homology"/>
<feature type="binding site" description="axial binding residue" evidence="11">
    <location>
        <position position="340"/>
    </location>
    <ligand>
        <name>heme</name>
        <dbReference type="ChEBI" id="CHEBI:30413"/>
    </ligand>
    <ligandPart>
        <name>Fe</name>
        <dbReference type="ChEBI" id="CHEBI:18248"/>
    </ligandPart>
</feature>
<dbReference type="Proteomes" id="UP000535838">
    <property type="component" value="Unassembled WGS sequence"/>
</dbReference>
<keyword evidence="6" id="KW-0067">ATP-binding</keyword>
<comment type="caution">
    <text evidence="14">The sequence shown here is derived from an EMBL/GenBank/DDBJ whole genome shotgun (WGS) entry which is preliminary data.</text>
</comment>
<evidence type="ECO:0000259" key="13">
    <source>
        <dbReference type="PROSITE" id="PS51725"/>
    </source>
</evidence>
<keyword evidence="2" id="KW-0813">Transport</keyword>
<dbReference type="Gene3D" id="3.40.50.300">
    <property type="entry name" value="P-loop containing nucleotide triphosphate hydrolases"/>
    <property type="match status" value="1"/>
</dbReference>
<comment type="similarity">
    <text evidence="11">Belongs to the antibiotic biosynthesis monooxygenase family. Heme-degrading monooxygenase IsdG subfamily.</text>
</comment>
<name>A0A841SXN2_9BACL</name>
<dbReference type="SMART" id="SM00382">
    <property type="entry name" value="AAA"/>
    <property type="match status" value="1"/>
</dbReference>
<dbReference type="PROSITE" id="PS00211">
    <property type="entry name" value="ABC_TRANSPORTER_1"/>
    <property type="match status" value="1"/>
</dbReference>
<feature type="domain" description="ABC transporter" evidence="12">
    <location>
        <begin position="4"/>
        <end position="240"/>
    </location>
</feature>
<evidence type="ECO:0000256" key="11">
    <source>
        <dbReference type="HAMAP-Rule" id="MF_01272"/>
    </source>
</evidence>
<evidence type="ECO:0000256" key="6">
    <source>
        <dbReference type="ARBA" id="ARBA00022840"/>
    </source>
</evidence>
<evidence type="ECO:0000313" key="15">
    <source>
        <dbReference type="Proteomes" id="UP000535838"/>
    </source>
</evidence>
<keyword evidence="10" id="KW-0472">Membrane</keyword>
<dbReference type="Gene3D" id="3.30.70.100">
    <property type="match status" value="1"/>
</dbReference>
<dbReference type="InterPro" id="IPR003593">
    <property type="entry name" value="AAA+_ATPase"/>
</dbReference>
<dbReference type="Pfam" id="PF00005">
    <property type="entry name" value="ABC_tran"/>
    <property type="match status" value="1"/>
</dbReference>
<keyword evidence="4" id="KW-0410">Iron transport</keyword>
<dbReference type="PANTHER" id="PTHR42771:SF11">
    <property type="entry name" value="FERRICHROME TRANSPORT ATP-BINDING PROTEIN FHUC"/>
    <property type="match status" value="1"/>
</dbReference>
<dbReference type="InterPro" id="IPR027417">
    <property type="entry name" value="P-loop_NTPase"/>
</dbReference>
<dbReference type="InterPro" id="IPR017871">
    <property type="entry name" value="ABC_transporter-like_CS"/>
</dbReference>
<comment type="subunit">
    <text evidence="11">Homodimer.</text>
</comment>
<dbReference type="InterPro" id="IPR023953">
    <property type="entry name" value="IsdG"/>
</dbReference>
<evidence type="ECO:0000256" key="10">
    <source>
        <dbReference type="ARBA" id="ARBA00023136"/>
    </source>
</evidence>
<dbReference type="SUPFAM" id="SSF52540">
    <property type="entry name" value="P-loop containing nucleoside triphosphate hydrolases"/>
    <property type="match status" value="1"/>
</dbReference>
<dbReference type="Pfam" id="PF03992">
    <property type="entry name" value="ABM"/>
    <property type="match status" value="1"/>
</dbReference>
<evidence type="ECO:0000259" key="12">
    <source>
        <dbReference type="PROSITE" id="PS50893"/>
    </source>
</evidence>
<dbReference type="GO" id="GO:0033212">
    <property type="term" value="P:iron import into cell"/>
    <property type="evidence" value="ECO:0007669"/>
    <property type="project" value="InterPro"/>
</dbReference>
<dbReference type="InterPro" id="IPR007138">
    <property type="entry name" value="ABM_dom"/>
</dbReference>
<keyword evidence="9" id="KW-0406">Ion transport</keyword>
<dbReference type="AlphaFoldDB" id="A0A841SXN2"/>
<evidence type="ECO:0000256" key="8">
    <source>
        <dbReference type="ARBA" id="ARBA00023033"/>
    </source>
</evidence>
<gene>
    <name evidence="11" type="primary">isdG</name>
    <name evidence="14" type="ORF">H7B67_12525</name>
</gene>
<evidence type="ECO:0000256" key="4">
    <source>
        <dbReference type="ARBA" id="ARBA00022496"/>
    </source>
</evidence>
<dbReference type="SUPFAM" id="SSF54909">
    <property type="entry name" value="Dimeric alpha+beta barrel"/>
    <property type="match status" value="1"/>
</dbReference>
<dbReference type="FunFam" id="3.40.50.300:FF:000134">
    <property type="entry name" value="Iron-enterobactin ABC transporter ATP-binding protein"/>
    <property type="match status" value="1"/>
</dbReference>
<feature type="binding site" evidence="11">
    <location>
        <position position="270"/>
    </location>
    <ligand>
        <name>Fe cation</name>
        <dbReference type="ChEBI" id="CHEBI:24875"/>
    </ligand>
</feature>
<keyword evidence="8 11" id="KW-0503">Monooxygenase</keyword>
<sequence length="374" mass="42414">MAEIRIEDLGSRFEHFELREISETIPRGRITAIVGRNGSGKSTLLRVLARLTKPDKGQIRYDDVPIGAYSRKEFAQLVSLLSQEKGHVPDVTVRELVAYGRAPRQSMFRYRPTPEDEKAIDWALSTTGIRHNEYRLFHTMSGGEQQKARIAMALAQESSVLLLDEPTTYLDLSHQLEIMEMLKSLNRKLNLTIVMVLHDLQQAAAYCDHLIAMENGRVAVSGPPRAVINRRFMLNVFGVVAKVDLRGDYPIIIPIPQPVKEESSMVIVTNVSQITKGSGMLLIERFNKAGKVEGMKGFLGLEVMLTENTKEYDEVTVSTRWETKEDFQAWTKSEAFRESHAHRQTPEYILSNKIVFYDVKVVRQPLEQVESPSA</sequence>
<dbReference type="GO" id="GO:0005886">
    <property type="term" value="C:plasma membrane"/>
    <property type="evidence" value="ECO:0007669"/>
    <property type="project" value="UniProtKB-SubCell"/>
</dbReference>
<comment type="subcellular location">
    <subcellularLocation>
        <location evidence="1">Cell membrane</location>
        <topology evidence="1">Peripheral membrane protein</topology>
    </subcellularLocation>
    <subcellularLocation>
        <location evidence="11">Cytoplasm</location>
    </subcellularLocation>
</comment>
<evidence type="ECO:0000256" key="9">
    <source>
        <dbReference type="ARBA" id="ARBA00023065"/>
    </source>
</evidence>
<protein>
    <recommendedName>
        <fullName evidence="11">Heme-degrading monooxygenase</fullName>
        <ecNumber evidence="11">1.14.14.18</ecNumber>
    </recommendedName>
    <alternativeName>
        <fullName evidence="11">Heme oxygenase</fullName>
    </alternativeName>
    <alternativeName>
        <fullName evidence="11">Iron-regulated surface determinant</fullName>
    </alternativeName>
    <alternativeName>
        <fullName evidence="11">Iron-responsive surface determinant</fullName>
    </alternativeName>
</protein>
<dbReference type="PROSITE" id="PS51725">
    <property type="entry name" value="ABM"/>
    <property type="match status" value="1"/>
</dbReference>
<feature type="site" description="Transition state stabilizer" evidence="11">
    <location>
        <position position="330"/>
    </location>
</feature>
<evidence type="ECO:0000256" key="7">
    <source>
        <dbReference type="ARBA" id="ARBA00023004"/>
    </source>
</evidence>
<evidence type="ECO:0000256" key="2">
    <source>
        <dbReference type="ARBA" id="ARBA00022448"/>
    </source>
</evidence>
<keyword evidence="7 11" id="KW-0408">Iron</keyword>
<keyword evidence="15" id="KW-1185">Reference proteome</keyword>
<evidence type="ECO:0000313" key="14">
    <source>
        <dbReference type="EMBL" id="MBB6634938.1"/>
    </source>
</evidence>
<dbReference type="InterPro" id="IPR011008">
    <property type="entry name" value="Dimeric_a/b-barrel"/>
</dbReference>
<dbReference type="GO" id="GO:0005506">
    <property type="term" value="F:iron ion binding"/>
    <property type="evidence" value="ECO:0007669"/>
    <property type="project" value="UniProtKB-UniRule"/>
</dbReference>
<dbReference type="InterPro" id="IPR051535">
    <property type="entry name" value="Siderophore_ABC-ATPase"/>
</dbReference>
<dbReference type="GO" id="GO:0016887">
    <property type="term" value="F:ATP hydrolysis activity"/>
    <property type="evidence" value="ECO:0007669"/>
    <property type="project" value="InterPro"/>
</dbReference>
<keyword evidence="11" id="KW-0349">Heme</keyword>
<comment type="catalytic activity">
    <reaction evidence="11">
        <text>heme b + 3 reduced [NADPH--hemoprotein reductase] + 3 O2 = biliverdin IXalpha + CO + Fe(2+) + 3 oxidized [NADPH--hemoprotein reductase] + 3 H2O + H(+)</text>
        <dbReference type="Rhea" id="RHEA:21764"/>
        <dbReference type="Rhea" id="RHEA-COMP:11964"/>
        <dbReference type="Rhea" id="RHEA-COMP:11965"/>
        <dbReference type="ChEBI" id="CHEBI:15377"/>
        <dbReference type="ChEBI" id="CHEBI:15378"/>
        <dbReference type="ChEBI" id="CHEBI:15379"/>
        <dbReference type="ChEBI" id="CHEBI:17245"/>
        <dbReference type="ChEBI" id="CHEBI:29033"/>
        <dbReference type="ChEBI" id="CHEBI:57618"/>
        <dbReference type="ChEBI" id="CHEBI:57991"/>
        <dbReference type="ChEBI" id="CHEBI:58210"/>
        <dbReference type="ChEBI" id="CHEBI:60344"/>
        <dbReference type="EC" id="1.14.14.18"/>
    </reaction>
</comment>
<dbReference type="EC" id="1.14.14.18" evidence="11"/>
<dbReference type="CDD" id="cd03214">
    <property type="entry name" value="ABC_Iron-Siderophores_B12_Hemin"/>
    <property type="match status" value="1"/>
</dbReference>
<comment type="function">
    <text evidence="11">Allows bacterial pathogens to use the host heme as an iron source. Catalyzes the oxidative degradation of the heme macrocyclic porphyrin ring to the biliverdin in the presence of a suitable electron donor such as ascorbate or NADPH--cytochrome P450 reductase, with subsequent release of free iron.</text>
</comment>
<feature type="domain" description="ABM" evidence="13">
    <location>
        <begin position="266"/>
        <end position="356"/>
    </location>
</feature>
<dbReference type="GO" id="GO:0004392">
    <property type="term" value="F:heme oxygenase (decyclizing) activity"/>
    <property type="evidence" value="ECO:0007669"/>
    <property type="project" value="UniProtKB-UniRule"/>
</dbReference>
<keyword evidence="5" id="KW-0547">Nucleotide-binding</keyword>
<organism evidence="14 15">
    <name type="scientific">Cohnella thailandensis</name>
    <dbReference type="NCBI Taxonomy" id="557557"/>
    <lineage>
        <taxon>Bacteria</taxon>
        <taxon>Bacillati</taxon>
        <taxon>Bacillota</taxon>
        <taxon>Bacilli</taxon>
        <taxon>Bacillales</taxon>
        <taxon>Paenibacillaceae</taxon>
        <taxon>Cohnella</taxon>
    </lineage>
</organism>
<dbReference type="PROSITE" id="PS50893">
    <property type="entry name" value="ABC_TRANSPORTER_2"/>
    <property type="match status" value="1"/>
</dbReference>
<dbReference type="EMBL" id="JACJVQ010000008">
    <property type="protein sequence ID" value="MBB6634938.1"/>
    <property type="molecule type" value="Genomic_DNA"/>
</dbReference>